<dbReference type="GO" id="GO:0000166">
    <property type="term" value="F:nucleotide binding"/>
    <property type="evidence" value="ECO:0007669"/>
    <property type="project" value="InterPro"/>
</dbReference>
<comment type="similarity">
    <text evidence="1">Belongs to the Gfo/Idh/MocA family.</text>
</comment>
<feature type="domain" description="Gfo/Idh/MocA-like oxidoreductase N-terminal" evidence="12">
    <location>
        <begin position="52"/>
        <end position="168"/>
    </location>
</feature>
<evidence type="ECO:0000256" key="10">
    <source>
        <dbReference type="ARBA" id="ARBA00049233"/>
    </source>
</evidence>
<dbReference type="Gene3D" id="3.30.360.10">
    <property type="entry name" value="Dihydrodipicolinate Reductase, domain 2"/>
    <property type="match status" value="1"/>
</dbReference>
<keyword evidence="2" id="KW-0560">Oxidoreductase</keyword>
<evidence type="ECO:0000256" key="9">
    <source>
        <dbReference type="ARBA" id="ARBA00047423"/>
    </source>
</evidence>
<organism evidence="14">
    <name type="scientific">Medioppia subpectinata</name>
    <dbReference type="NCBI Taxonomy" id="1979941"/>
    <lineage>
        <taxon>Eukaryota</taxon>
        <taxon>Metazoa</taxon>
        <taxon>Ecdysozoa</taxon>
        <taxon>Arthropoda</taxon>
        <taxon>Chelicerata</taxon>
        <taxon>Arachnida</taxon>
        <taxon>Acari</taxon>
        <taxon>Acariformes</taxon>
        <taxon>Sarcoptiformes</taxon>
        <taxon>Oribatida</taxon>
        <taxon>Brachypylina</taxon>
        <taxon>Oppioidea</taxon>
        <taxon>Oppiidae</taxon>
        <taxon>Medioppia</taxon>
    </lineage>
</organism>
<name>A0A7R9PUE9_9ACAR</name>
<evidence type="ECO:0000256" key="8">
    <source>
        <dbReference type="ARBA" id="ARBA00043025"/>
    </source>
</evidence>
<dbReference type="InterPro" id="IPR036291">
    <property type="entry name" value="NAD(P)-bd_dom_sf"/>
</dbReference>
<evidence type="ECO:0000313" key="15">
    <source>
        <dbReference type="Proteomes" id="UP000759131"/>
    </source>
</evidence>
<comment type="catalytic activity">
    <reaction evidence="10">
        <text>D-xylose + NADP(+) = D-xylono-1,5-lactone + NADPH + H(+)</text>
        <dbReference type="Rhea" id="RHEA:22000"/>
        <dbReference type="ChEBI" id="CHEBI:15378"/>
        <dbReference type="ChEBI" id="CHEBI:15867"/>
        <dbReference type="ChEBI" id="CHEBI:53455"/>
        <dbReference type="ChEBI" id="CHEBI:57783"/>
        <dbReference type="ChEBI" id="CHEBI:58349"/>
        <dbReference type="EC" id="1.1.1.179"/>
    </reaction>
</comment>
<dbReference type="InterPro" id="IPR000683">
    <property type="entry name" value="Gfo/Idh/MocA-like_OxRdtase_N"/>
</dbReference>
<dbReference type="OrthoDB" id="2129491at2759"/>
<reference evidence="14" key="1">
    <citation type="submission" date="2020-11" db="EMBL/GenBank/DDBJ databases">
        <authorList>
            <person name="Tran Van P."/>
        </authorList>
    </citation>
    <scope>NUCLEOTIDE SEQUENCE</scope>
</reference>
<sequence length="380" mass="42347">MRFELIVLFCLFSAIVWAEKPKDGKSRRARNYKPKTQNIQNARMVSNENAPLRWGIMGAGKISNDFVAIVKTNPAHQFVAVGSRRLTGAQDFAKRHNITKAYGSYEELAKDPDVQVVYVGTVNNAHLANVKLLIENGKHLLVEKPLAMNSKQVEEMIALAKHKKLFFMEALVTRFTPSFVFVTDQIRRGVIGQVYHVNAGLGYHMILEDRVATRELGGGTVLDLGIYAIGVADEAYDGEMPTKIEAIGQLNDNGVDLNFAANLKYGGNRTASIFANSLLLLPNEAFIVGTNGTIRITANFKSSERVYVNGVVHEFPFPKTTEFLNYGDSLALRYEAEEVRKCINEGKIESEKMSHKDSIVMAKIEDEIRKQIGVVFNEDS</sequence>
<dbReference type="Gene3D" id="3.40.50.720">
    <property type="entry name" value="NAD(P)-binding Rossmann-like Domain"/>
    <property type="match status" value="1"/>
</dbReference>
<dbReference type="InterPro" id="IPR050984">
    <property type="entry name" value="Gfo/Idh/MocA_domain"/>
</dbReference>
<evidence type="ECO:0000313" key="14">
    <source>
        <dbReference type="EMBL" id="CAD7621270.1"/>
    </source>
</evidence>
<dbReference type="EC" id="1.1.1.179" evidence="4"/>
<evidence type="ECO:0000259" key="13">
    <source>
        <dbReference type="Pfam" id="PF22725"/>
    </source>
</evidence>
<dbReference type="PANTHER" id="PTHR22604">
    <property type="entry name" value="OXIDOREDUCTASES"/>
    <property type="match status" value="1"/>
</dbReference>
<protein>
    <recommendedName>
        <fullName evidence="5">Trans-1,2-dihydrobenzene-1,2-diol dehydrogenase</fullName>
        <ecNumber evidence="4">1.1.1.179</ecNumber>
        <ecNumber evidence="3">1.3.1.20</ecNumber>
    </recommendedName>
    <alternativeName>
        <fullName evidence="8">D-xylose 1-dehydrogenase</fullName>
    </alternativeName>
    <alternativeName>
        <fullName evidence="7">D-xylose-NADP dehydrogenase</fullName>
    </alternativeName>
    <alternativeName>
        <fullName evidence="6">Dimeric dihydrodiol dehydrogenase</fullName>
    </alternativeName>
</protein>
<dbReference type="EMBL" id="OC855117">
    <property type="protein sequence ID" value="CAD7621270.1"/>
    <property type="molecule type" value="Genomic_DNA"/>
</dbReference>
<keyword evidence="15" id="KW-1185">Reference proteome</keyword>
<dbReference type="GO" id="GO:0047837">
    <property type="term" value="F:D-xylose 1-dehydrogenase (NADP+) activity"/>
    <property type="evidence" value="ECO:0007669"/>
    <property type="project" value="UniProtKB-EC"/>
</dbReference>
<dbReference type="PANTHER" id="PTHR22604:SF105">
    <property type="entry name" value="TRANS-1,2-DIHYDROBENZENE-1,2-DIOL DEHYDROGENASE"/>
    <property type="match status" value="1"/>
</dbReference>
<feature type="signal peptide" evidence="11">
    <location>
        <begin position="1"/>
        <end position="18"/>
    </location>
</feature>
<evidence type="ECO:0000256" key="5">
    <source>
        <dbReference type="ARBA" id="ARBA00040603"/>
    </source>
</evidence>
<dbReference type="EMBL" id="CAJPIZ010000542">
    <property type="protein sequence ID" value="CAG2101700.1"/>
    <property type="molecule type" value="Genomic_DNA"/>
</dbReference>
<feature type="domain" description="GFO/IDH/MocA-like oxidoreductase" evidence="13">
    <location>
        <begin position="183"/>
        <end position="295"/>
    </location>
</feature>
<comment type="catalytic activity">
    <reaction evidence="9">
        <text>(1R,2R)-1,2-dihydrobenzene-1,2-diol + NADP(+) = catechol + NADPH + H(+)</text>
        <dbReference type="Rhea" id="RHEA:16729"/>
        <dbReference type="ChEBI" id="CHEBI:10702"/>
        <dbReference type="ChEBI" id="CHEBI:15378"/>
        <dbReference type="ChEBI" id="CHEBI:18135"/>
        <dbReference type="ChEBI" id="CHEBI:57783"/>
        <dbReference type="ChEBI" id="CHEBI:58349"/>
        <dbReference type="EC" id="1.3.1.20"/>
    </reaction>
</comment>
<dbReference type="SUPFAM" id="SSF51735">
    <property type="entry name" value="NAD(P)-binding Rossmann-fold domains"/>
    <property type="match status" value="1"/>
</dbReference>
<dbReference type="EC" id="1.3.1.20" evidence="3"/>
<feature type="chain" id="PRO_5035680451" description="Trans-1,2-dihydrobenzene-1,2-diol dehydrogenase" evidence="11">
    <location>
        <begin position="19"/>
        <end position="380"/>
    </location>
</feature>
<evidence type="ECO:0000256" key="2">
    <source>
        <dbReference type="ARBA" id="ARBA00023002"/>
    </source>
</evidence>
<dbReference type="AlphaFoldDB" id="A0A7R9PUE9"/>
<dbReference type="SUPFAM" id="SSF55347">
    <property type="entry name" value="Glyceraldehyde-3-phosphate dehydrogenase-like, C-terminal domain"/>
    <property type="match status" value="1"/>
</dbReference>
<gene>
    <name evidence="14" type="ORF">OSB1V03_LOCUS1742</name>
</gene>
<evidence type="ECO:0000256" key="7">
    <source>
        <dbReference type="ARBA" id="ARBA00042988"/>
    </source>
</evidence>
<evidence type="ECO:0000256" key="11">
    <source>
        <dbReference type="SAM" id="SignalP"/>
    </source>
</evidence>
<evidence type="ECO:0000256" key="3">
    <source>
        <dbReference type="ARBA" id="ARBA00038853"/>
    </source>
</evidence>
<dbReference type="Pfam" id="PF01408">
    <property type="entry name" value="GFO_IDH_MocA"/>
    <property type="match status" value="1"/>
</dbReference>
<evidence type="ECO:0000259" key="12">
    <source>
        <dbReference type="Pfam" id="PF01408"/>
    </source>
</evidence>
<keyword evidence="11" id="KW-0732">Signal</keyword>
<dbReference type="Proteomes" id="UP000759131">
    <property type="component" value="Unassembled WGS sequence"/>
</dbReference>
<evidence type="ECO:0000256" key="1">
    <source>
        <dbReference type="ARBA" id="ARBA00010928"/>
    </source>
</evidence>
<dbReference type="Pfam" id="PF22725">
    <property type="entry name" value="GFO_IDH_MocA_C3"/>
    <property type="match status" value="1"/>
</dbReference>
<proteinExistence type="inferred from homology"/>
<dbReference type="InterPro" id="IPR055170">
    <property type="entry name" value="GFO_IDH_MocA-like_dom"/>
</dbReference>
<evidence type="ECO:0000256" key="6">
    <source>
        <dbReference type="ARBA" id="ARBA00042926"/>
    </source>
</evidence>
<evidence type="ECO:0000256" key="4">
    <source>
        <dbReference type="ARBA" id="ARBA00038984"/>
    </source>
</evidence>
<accession>A0A7R9PUE9</accession>
<dbReference type="GO" id="GO:0047115">
    <property type="term" value="F:trans-1,2-dihydrobenzene-1,2-diol dehydrogenase activity"/>
    <property type="evidence" value="ECO:0007669"/>
    <property type="project" value="UniProtKB-EC"/>
</dbReference>